<evidence type="ECO:0000313" key="8">
    <source>
        <dbReference type="Proteomes" id="UP000295685"/>
    </source>
</evidence>
<dbReference type="InterPro" id="IPR007343">
    <property type="entry name" value="Uncharacterised_pept_Zn_put"/>
</dbReference>
<keyword evidence="3" id="KW-1133">Transmembrane helix</keyword>
<evidence type="ECO:0000313" key="6">
    <source>
        <dbReference type="EMBL" id="TEA05442.1"/>
    </source>
</evidence>
<dbReference type="EMBL" id="PECK01000003">
    <property type="protein sequence ID" value="TDZ96347.1"/>
    <property type="molecule type" value="Genomic_DNA"/>
</dbReference>
<evidence type="ECO:0000256" key="2">
    <source>
        <dbReference type="ARBA" id="ARBA00022692"/>
    </source>
</evidence>
<gene>
    <name evidence="6" type="ORF">CCUG60883_02748</name>
    <name evidence="5" type="ORF">CCUG60885_02491</name>
</gene>
<sequence precursor="true">MRTSGVTRRTLAVVTAVALVGAGCTKSETIVGKTSTATPTSTVQIHGDASTPVNQIALQAISDLQNFWGTEFPKLYGKEYTPVTGGFFAVTPSSGDLPPCAAEASDVAGNAFYCPKADNVAWDAEGLLPDLRKRFGDFVIPVVLAHEWGHAVQARADFDGATVTKEIQADCFAGAWAAHAKADTFKPTDDELDRALAGFLFLRDEPGTAKADPSAHGSGFDRVNSFRTGFDKGVQACKGYRNGDPVVVEVPFRNAADAAAGGNAPYEDIVAGVPVDLEDYWMQVYPKLTGEPWVPLQPMRAFHPSEAPACGRQSTSGYVLFYCVPEDYVGFDAAGFMPQIYSQGGDFAVATLIATQYGLAVLARMGQDSSDKKVSLRADCLAGAWAASILLEDRPESAYRLSPGDLDKAVSALLIFRGSGDVERQGQGSDRVDAYRDGVYNGAKSCLAN</sequence>
<evidence type="ECO:0000256" key="1">
    <source>
        <dbReference type="ARBA" id="ARBA00004167"/>
    </source>
</evidence>
<comment type="caution">
    <text evidence="5">The sequence shown here is derived from an EMBL/GenBank/DDBJ whole genome shotgun (WGS) entry which is preliminary data.</text>
</comment>
<reference evidence="7 8" key="1">
    <citation type="journal article" date="2019" name="Sci. Rep.">
        <title>Extended insight into the Mycobacterium chelonae-abscessus complex through whole genome sequencing of Mycobacterium salmoniphilum outbreak and Mycobacterium salmoniphilum-like strains.</title>
        <authorList>
            <person name="Behra P.R.K."/>
            <person name="Das S."/>
            <person name="Pettersson B.M.F."/>
            <person name="Shirreff L."/>
            <person name="DuCote T."/>
            <person name="Jacobsson K.G."/>
            <person name="Ennis D.G."/>
            <person name="Kirsebom L.A."/>
        </authorList>
    </citation>
    <scope>NUCLEOTIDE SEQUENCE [LARGE SCALE GENOMIC DNA]</scope>
    <source>
        <strain evidence="6 7">CCUG 60883</strain>
        <strain evidence="5 8">CCUG 60885</strain>
    </source>
</reference>
<evidence type="ECO:0000256" key="4">
    <source>
        <dbReference type="ARBA" id="ARBA00023136"/>
    </source>
</evidence>
<keyword evidence="4" id="KW-0472">Membrane</keyword>
<evidence type="ECO:0000313" key="7">
    <source>
        <dbReference type="Proteomes" id="UP000294844"/>
    </source>
</evidence>
<dbReference type="Proteomes" id="UP000294844">
    <property type="component" value="Unassembled WGS sequence"/>
</dbReference>
<dbReference type="Pfam" id="PF04228">
    <property type="entry name" value="Zn_peptidase"/>
    <property type="match status" value="2"/>
</dbReference>
<dbReference type="GO" id="GO:0016020">
    <property type="term" value="C:membrane"/>
    <property type="evidence" value="ECO:0007669"/>
    <property type="project" value="UniProtKB-SubCell"/>
</dbReference>
<dbReference type="PROSITE" id="PS51257">
    <property type="entry name" value="PROKAR_LIPOPROTEIN"/>
    <property type="match status" value="1"/>
</dbReference>
<accession>A0A4R8SHG1</accession>
<evidence type="ECO:0000256" key="3">
    <source>
        <dbReference type="ARBA" id="ARBA00022989"/>
    </source>
</evidence>
<organism evidence="5 8">
    <name type="scientific">Mycobacteroides salmoniphilum</name>
    <dbReference type="NCBI Taxonomy" id="404941"/>
    <lineage>
        <taxon>Bacteria</taxon>
        <taxon>Bacillati</taxon>
        <taxon>Actinomycetota</taxon>
        <taxon>Actinomycetes</taxon>
        <taxon>Mycobacteriales</taxon>
        <taxon>Mycobacteriaceae</taxon>
        <taxon>Mycobacteroides</taxon>
    </lineage>
</organism>
<dbReference type="PANTHER" id="PTHR30168">
    <property type="entry name" value="PUTATIVE MEMBRANE PROTEIN YPFJ"/>
    <property type="match status" value="1"/>
</dbReference>
<dbReference type="AlphaFoldDB" id="A0A4R8SHG1"/>
<dbReference type="EMBL" id="PECM01000008">
    <property type="protein sequence ID" value="TEA05442.1"/>
    <property type="molecule type" value="Genomic_DNA"/>
</dbReference>
<dbReference type="SUPFAM" id="SSF55486">
    <property type="entry name" value="Metalloproteases ('zincins'), catalytic domain"/>
    <property type="match status" value="1"/>
</dbReference>
<dbReference type="Proteomes" id="UP000295685">
    <property type="component" value="Unassembled WGS sequence"/>
</dbReference>
<keyword evidence="2" id="KW-0812">Transmembrane</keyword>
<comment type="subcellular location">
    <subcellularLocation>
        <location evidence="1">Membrane</location>
        <topology evidence="1">Single-pass membrane protein</topology>
    </subcellularLocation>
</comment>
<dbReference type="OrthoDB" id="5168289at2"/>
<proteinExistence type="predicted"/>
<evidence type="ECO:0000313" key="5">
    <source>
        <dbReference type="EMBL" id="TDZ96347.1"/>
    </source>
</evidence>
<dbReference type="PANTHER" id="PTHR30168:SF0">
    <property type="entry name" value="INNER MEMBRANE PROTEIN"/>
    <property type="match status" value="1"/>
</dbReference>
<keyword evidence="7" id="KW-1185">Reference proteome</keyword>
<protein>
    <submittedName>
        <fullName evidence="5 6">Neutral zinc metallopeptidase</fullName>
    </submittedName>
</protein>
<dbReference type="RefSeq" id="WP_134146452.1">
    <property type="nucleotide sequence ID" value="NZ_PECK01000003.1"/>
</dbReference>
<name>A0A4R8SHG1_9MYCO</name>